<dbReference type="Pfam" id="PF16059">
    <property type="entry name" value="MGA_dom"/>
    <property type="match status" value="1"/>
</dbReference>
<evidence type="ECO:0000256" key="6">
    <source>
        <dbReference type="PROSITE-ProRule" id="PRU00201"/>
    </source>
</evidence>
<dbReference type="InterPro" id="IPR036960">
    <property type="entry name" value="T-box_sf"/>
</dbReference>
<comment type="subcellular location">
    <subcellularLocation>
        <location evidence="1 6">Nucleus</location>
    </subcellularLocation>
</comment>
<feature type="region of interest" description="Disordered" evidence="7">
    <location>
        <begin position="1528"/>
        <end position="1573"/>
    </location>
</feature>
<keyword evidence="4" id="KW-0804">Transcription</keyword>
<dbReference type="GO" id="GO:0001708">
    <property type="term" value="P:cell fate specification"/>
    <property type="evidence" value="ECO:0007669"/>
    <property type="project" value="TreeGrafter"/>
</dbReference>
<dbReference type="Ensembl" id="ENSOKIT00005060062.1">
    <property type="protein sequence ID" value="ENSOKIP00005056490.1"/>
    <property type="gene ID" value="ENSOKIG00005024140.1"/>
</dbReference>
<feature type="compositionally biased region" description="Low complexity" evidence="7">
    <location>
        <begin position="1709"/>
        <end position="1727"/>
    </location>
</feature>
<feature type="compositionally biased region" description="Low complexity" evidence="7">
    <location>
        <begin position="622"/>
        <end position="644"/>
    </location>
</feature>
<dbReference type="CDD" id="cd20195">
    <property type="entry name" value="T-box_MGA-like"/>
    <property type="match status" value="1"/>
</dbReference>
<dbReference type="GO" id="GO:0005634">
    <property type="term" value="C:nucleus"/>
    <property type="evidence" value="ECO:0007669"/>
    <property type="project" value="UniProtKB-SubCell"/>
</dbReference>
<reference evidence="9" key="2">
    <citation type="submission" date="2025-09" db="UniProtKB">
        <authorList>
            <consortium name="Ensembl"/>
        </authorList>
    </citation>
    <scope>IDENTIFICATION</scope>
</reference>
<feature type="compositionally biased region" description="Basic and acidic residues" evidence="7">
    <location>
        <begin position="2052"/>
        <end position="2065"/>
    </location>
</feature>
<comment type="caution">
    <text evidence="6">Lacks conserved residue(s) required for the propagation of feature annotation.</text>
</comment>
<feature type="compositionally biased region" description="Low complexity" evidence="7">
    <location>
        <begin position="759"/>
        <end position="779"/>
    </location>
</feature>
<feature type="compositionally biased region" description="Low complexity" evidence="7">
    <location>
        <begin position="1863"/>
        <end position="1872"/>
    </location>
</feature>
<feature type="region of interest" description="Disordered" evidence="7">
    <location>
        <begin position="1863"/>
        <end position="2000"/>
    </location>
</feature>
<dbReference type="InterPro" id="IPR001699">
    <property type="entry name" value="TF_T-box"/>
</dbReference>
<feature type="compositionally biased region" description="Basic and acidic residues" evidence="7">
    <location>
        <begin position="2072"/>
        <end position="2090"/>
    </location>
</feature>
<keyword evidence="5 6" id="KW-0539">Nucleus</keyword>
<feature type="compositionally biased region" description="Basic and acidic residues" evidence="7">
    <location>
        <begin position="1113"/>
        <end position="1131"/>
    </location>
</feature>
<feature type="compositionally biased region" description="Low complexity" evidence="7">
    <location>
        <begin position="1897"/>
        <end position="1909"/>
    </location>
</feature>
<feature type="region of interest" description="Disordered" evidence="7">
    <location>
        <begin position="386"/>
        <end position="461"/>
    </location>
</feature>
<feature type="compositionally biased region" description="Low complexity" evidence="7">
    <location>
        <begin position="2178"/>
        <end position="2189"/>
    </location>
</feature>
<dbReference type="GO" id="GO:0000981">
    <property type="term" value="F:DNA-binding transcription factor activity, RNA polymerase II-specific"/>
    <property type="evidence" value="ECO:0007669"/>
    <property type="project" value="TreeGrafter"/>
</dbReference>
<protein>
    <submittedName>
        <fullName evidence="9">MAX dimerization protein MGA a</fullName>
    </submittedName>
</protein>
<dbReference type="InterPro" id="IPR008967">
    <property type="entry name" value="p53-like_TF_DNA-bd_sf"/>
</dbReference>
<feature type="region of interest" description="Disordered" evidence="7">
    <location>
        <begin position="477"/>
        <end position="508"/>
    </location>
</feature>
<feature type="region of interest" description="Disordered" evidence="7">
    <location>
        <begin position="1709"/>
        <end position="1741"/>
    </location>
</feature>
<feature type="compositionally biased region" description="Polar residues" evidence="7">
    <location>
        <begin position="1728"/>
        <end position="1741"/>
    </location>
</feature>
<dbReference type="GO" id="GO:0000978">
    <property type="term" value="F:RNA polymerase II cis-regulatory region sequence-specific DNA binding"/>
    <property type="evidence" value="ECO:0007669"/>
    <property type="project" value="InterPro"/>
</dbReference>
<dbReference type="GO" id="GO:0045893">
    <property type="term" value="P:positive regulation of DNA-templated transcription"/>
    <property type="evidence" value="ECO:0007669"/>
    <property type="project" value="InterPro"/>
</dbReference>
<feature type="region of interest" description="Disordered" evidence="7">
    <location>
        <begin position="2014"/>
        <end position="2140"/>
    </location>
</feature>
<evidence type="ECO:0000256" key="4">
    <source>
        <dbReference type="ARBA" id="ARBA00023163"/>
    </source>
</evidence>
<keyword evidence="10" id="KW-1185">Reference proteome</keyword>
<feature type="domain" description="T-box" evidence="8">
    <location>
        <begin position="94"/>
        <end position="272"/>
    </location>
</feature>
<keyword evidence="3 6" id="KW-0238">DNA-binding</keyword>
<dbReference type="PANTHER" id="PTHR11267">
    <property type="entry name" value="T-BOX PROTEIN-RELATED"/>
    <property type="match status" value="1"/>
</dbReference>
<dbReference type="InterPro" id="IPR046360">
    <property type="entry name" value="T-box_DNA-bd"/>
</dbReference>
<feature type="compositionally biased region" description="Acidic residues" evidence="7">
    <location>
        <begin position="1983"/>
        <end position="1999"/>
    </location>
</feature>
<feature type="compositionally biased region" description="Polar residues" evidence="7">
    <location>
        <begin position="331"/>
        <end position="343"/>
    </location>
</feature>
<evidence type="ECO:0000256" key="5">
    <source>
        <dbReference type="ARBA" id="ARBA00023242"/>
    </source>
</evidence>
<dbReference type="GO" id="GO:0000785">
    <property type="term" value="C:chromatin"/>
    <property type="evidence" value="ECO:0007669"/>
    <property type="project" value="TreeGrafter"/>
</dbReference>
<feature type="region of interest" description="Disordered" evidence="7">
    <location>
        <begin position="619"/>
        <end position="646"/>
    </location>
</feature>
<feature type="region of interest" description="Disordered" evidence="7">
    <location>
        <begin position="833"/>
        <end position="876"/>
    </location>
</feature>
<dbReference type="GeneTree" id="ENSGT00940000156269"/>
<feature type="region of interest" description="Disordered" evidence="7">
    <location>
        <begin position="1088"/>
        <end position="1155"/>
    </location>
</feature>
<keyword evidence="2" id="KW-0805">Transcription regulation</keyword>
<feature type="compositionally biased region" description="Polar residues" evidence="7">
    <location>
        <begin position="1535"/>
        <end position="1547"/>
    </location>
</feature>
<feature type="compositionally biased region" description="Polar residues" evidence="7">
    <location>
        <begin position="400"/>
        <end position="416"/>
    </location>
</feature>
<feature type="compositionally biased region" description="Low complexity" evidence="7">
    <location>
        <begin position="487"/>
        <end position="508"/>
    </location>
</feature>
<feature type="compositionally biased region" description="Low complexity" evidence="7">
    <location>
        <begin position="425"/>
        <end position="436"/>
    </location>
</feature>
<gene>
    <name evidence="9" type="primary">mgaa</name>
</gene>
<feature type="region of interest" description="Disordered" evidence="7">
    <location>
        <begin position="1265"/>
        <end position="1285"/>
    </location>
</feature>
<feature type="compositionally biased region" description="Pro residues" evidence="7">
    <location>
        <begin position="1480"/>
        <end position="1489"/>
    </location>
</feature>
<feature type="compositionally biased region" description="Polar residues" evidence="7">
    <location>
        <begin position="837"/>
        <end position="849"/>
    </location>
</feature>
<dbReference type="PROSITE" id="PS01264">
    <property type="entry name" value="TBOX_2"/>
    <property type="match status" value="1"/>
</dbReference>
<evidence type="ECO:0000256" key="7">
    <source>
        <dbReference type="SAM" id="MobiDB-lite"/>
    </source>
</evidence>
<feature type="compositionally biased region" description="Acidic residues" evidence="7">
    <location>
        <begin position="1942"/>
        <end position="1971"/>
    </location>
</feature>
<sequence length="2197" mass="237091">MAANKKKKIMVLNEEGAAVPMALHSTASPPDLVGALKTGQASGVVANEEANIAATSTPGSAMGVALTMNSTVISNNQPENLPPESTRRGIKVMLDSNNMWNEFFRCKTEMIVTKQGRRMFPYCRFRISGLDPFQKYNLLMDINPADNKRYKWTGQNWKMSGKAEAHMLRRIFIHPDSPSSGHQWMQNPVSFYKLKLTDNTMDQEGNVILHPMHRYLPHLHVVSAEMPTEDIQLNGHDVITFTFPQTEFFAVTAYQNLRMSQFKADFNPFASGPSWALKLKTSPSNDSKKNETSSPNELKPLKGLNGLKSLMAAKHSSKDTSAVDKGLPSADAQNVTPAGSETRSPSELKPVKGLSGLKALMAKPVNYNFSQIPDVLSKTITKVGPQDDGNTIDSEKDHLCSSQSQEPVKTPVSINDHSADEVESSQKASQSSSVSSEAKRTGSDEQQQGKAKPHKRPEPVPLPLLALYLQQLKSKSRPFRTKPKSPLPSTSSPSSAVLTTDPATDPTGPAMVPTGYAVLPATDPVSLTADQSLLVAEPTLSITLSSPTPPLMSPFPDPLLPAPDSLIPAPALSSHAQELPSPVPVTLNLPADLSSLTSDHPSNAPAMSSTANVATLKPECTPSLLSSGPSLGGFEPSSPASLPDLEPPLPSLVQLKLVPAPSVPVPTSSFPALEQLPSPNLFVLSSELSSHASLLALPAPDPFLTTPFIPLLPSAHLNPLPFEAVSFSSNSHPGSLALDPGLSSPPRDPASSFQVNYEPLTRPSTPSPLPFQLSPFSSLGPDPLSPTPSLADLTHFFSISDELEMTEDFPSSEAAPVLCPHVPTLITPSVPVGSTLPVGSSQPTQSIKPQRSKKRSRTGVKSAKSDPLPVIGGPTDVTMQPNLEEVEEQLFVSFTSKEALEVHLGEPAFHETTTAQPEKTPEAQENGTENNNLIHHVPKIAAFEKVLLDDLKVMKHRQVIHPVLQEVGLKMSLLDPTLVIDLQYLGVRLPLPSPMLFPFVSRTGKTTDFTQIKGWRDKIVPSDSSGIQTNLSAFCSDMLDEYLANEGKLIDERAASFTQTTVVTPVTYQLPTKSTSYVRTLDSVLKKQAPAPSTTFVPPSKKNRLPLASKGPKKSEKSEKRQQKQRSKPEVEEPPPPDLAPVEGDSEPESAATETRVVVPGLTKAFLRQRELEDGVVWEGKHQTCITEDRATVALTSLFTSTNPAAPIKIVKRSAPPCLNAFCRLGCVCASLAQDRRITHCGKIECIFGCSCLRQKVVVLKNLKGPDSSASEEGPSKKSKKRKRMRMAYTLREAETVSEPARRVRTLWKHNDGEMDPEPLFAPTPVCLPWLPLQEESPAVVRLSPSRKSEKSPSHGSQYTEPCKRLEIVSECKWRSLADRNLVLRIVCEHMAQDHLTNPFWVKGYLIKPVSQTLRNDGESCSVHYKVHISQEVEEGQCAEEKQSEQENKAVGKKGLKWKGLPFLIGISPAGLLTKYSSASPPPPPPPQTIPQVNGRSYPNAKLQLGMMGAMHPANRLAAYLMGKLRRPTGPEPSMASSVSSQLITPPSETPEDARSSTGQPAQLTATPTTSLNMVTTTSVASGSSYTPTPLIPLTPLAAGRRMVLQPVRSASGTTLYRNPNGQLIQLVPLSQLQALNPNLVMRNKGECLTVELQNFFSFFFSGGLISLTTPACLASGSTATLNSSPSTTSLTTWQNTITNVPLVPFTVPKTPGSTTTPKTTPPEVTSSIPGSKSFNTSKVNLSPAETTSGTYTLKIVPQTGNKEPIIIKCPKVPAQPAQGSSKVMPIVGGFTVLQPSPKTTVITVKFPTKTVMETGVQAATTTTVDSNVDCKVTSELYNWMLPCQKSTKTPVSHKFKFIKSDTISTTDSSTDPKIQPEVGRVPPKILRPPITLVPKTDATSTSISSADSNVDPKLFPRMASVNQPYQTLTGRPKKRRKEVEVVDPVEDEDDSDDMDEGTDEETDNSSDETDYGVKINDADRNSDEEDEDNEEGDVEDESLTSLLNEIVFLNQQMTTDNISPSGLPVVTHKPATEPGEVGTDRSSPPPPPPQAEKEIIRDGDDERSLSPLFLRLDEDLLGLKERQGQDEASKGPGLPVPQAEDLKVGSGSNEKPSDTGSAPAPIVNGHSPQGPTCTAKGHGVLQKALTPPPLLQMKVGVAKVLETNDMPGDALAPPPLLQMRPMPRLAPLGLKSNPQT</sequence>
<dbReference type="InterPro" id="IPR018186">
    <property type="entry name" value="TF_T-box_CS"/>
</dbReference>
<dbReference type="SUPFAM" id="SSF49417">
    <property type="entry name" value="p53-like transcription factors"/>
    <property type="match status" value="1"/>
</dbReference>
<dbReference type="Pfam" id="PF00907">
    <property type="entry name" value="T-box"/>
    <property type="match status" value="1"/>
</dbReference>
<feature type="region of interest" description="Disordered" evidence="7">
    <location>
        <begin position="314"/>
        <end position="350"/>
    </location>
</feature>
<feature type="compositionally biased region" description="Polar residues" evidence="7">
    <location>
        <begin position="1921"/>
        <end position="1930"/>
    </location>
</feature>
<feature type="region of interest" description="Disordered" evidence="7">
    <location>
        <begin position="280"/>
        <end position="302"/>
    </location>
</feature>
<dbReference type="InterPro" id="IPR032060">
    <property type="entry name" value="MGA_dom"/>
</dbReference>
<dbReference type="SMART" id="SM00425">
    <property type="entry name" value="TBOX"/>
    <property type="match status" value="1"/>
</dbReference>
<evidence type="ECO:0000256" key="2">
    <source>
        <dbReference type="ARBA" id="ARBA00023015"/>
    </source>
</evidence>
<name>A0A8C7HCM5_ONCKI</name>
<accession>A0A8C7HCM5</accession>
<dbReference type="Proteomes" id="UP000694557">
    <property type="component" value="Unassembled WGS sequence"/>
</dbReference>
<feature type="compositionally biased region" description="Polar residues" evidence="7">
    <location>
        <begin position="2107"/>
        <end position="2117"/>
    </location>
</feature>
<feature type="compositionally biased region" description="Polar residues" evidence="7">
    <location>
        <begin position="1556"/>
        <end position="1573"/>
    </location>
</feature>
<feature type="region of interest" description="Disordered" evidence="7">
    <location>
        <begin position="2167"/>
        <end position="2197"/>
    </location>
</feature>
<feature type="region of interest" description="Disordered" evidence="7">
    <location>
        <begin position="735"/>
        <end position="785"/>
    </location>
</feature>
<evidence type="ECO:0000259" key="8">
    <source>
        <dbReference type="PROSITE" id="PS50252"/>
    </source>
</evidence>
<organism evidence="9 10">
    <name type="scientific">Oncorhynchus kisutch</name>
    <name type="common">Coho salmon</name>
    <name type="synonym">Salmo kisutch</name>
    <dbReference type="NCBI Taxonomy" id="8019"/>
    <lineage>
        <taxon>Eukaryota</taxon>
        <taxon>Metazoa</taxon>
        <taxon>Chordata</taxon>
        <taxon>Craniata</taxon>
        <taxon>Vertebrata</taxon>
        <taxon>Euteleostomi</taxon>
        <taxon>Actinopterygii</taxon>
        <taxon>Neopterygii</taxon>
        <taxon>Teleostei</taxon>
        <taxon>Protacanthopterygii</taxon>
        <taxon>Salmoniformes</taxon>
        <taxon>Salmonidae</taxon>
        <taxon>Salmoninae</taxon>
        <taxon>Oncorhynchus</taxon>
    </lineage>
</organism>
<dbReference type="PROSITE" id="PS50252">
    <property type="entry name" value="TBOX_3"/>
    <property type="match status" value="1"/>
</dbReference>
<dbReference type="PANTHER" id="PTHR11267:SF32">
    <property type="entry name" value="MAX GENE-ASSOCIATED PROTEIN"/>
    <property type="match status" value="1"/>
</dbReference>
<evidence type="ECO:0000313" key="10">
    <source>
        <dbReference type="Proteomes" id="UP000694557"/>
    </source>
</evidence>
<dbReference type="Gene3D" id="2.60.40.820">
    <property type="entry name" value="Transcription factor, T-box"/>
    <property type="match status" value="1"/>
</dbReference>
<feature type="region of interest" description="Disordered" evidence="7">
    <location>
        <begin position="1475"/>
        <end position="1497"/>
    </location>
</feature>
<evidence type="ECO:0000256" key="1">
    <source>
        <dbReference type="ARBA" id="ARBA00004123"/>
    </source>
</evidence>
<proteinExistence type="predicted"/>
<evidence type="ECO:0000313" key="9">
    <source>
        <dbReference type="Ensembl" id="ENSOKIP00005056490.1"/>
    </source>
</evidence>
<reference evidence="9" key="1">
    <citation type="submission" date="2025-08" db="UniProtKB">
        <authorList>
            <consortium name="Ensembl"/>
        </authorList>
    </citation>
    <scope>IDENTIFICATION</scope>
</reference>
<dbReference type="PRINTS" id="PR00937">
    <property type="entry name" value="TBOX"/>
</dbReference>
<evidence type="ECO:0000256" key="3">
    <source>
        <dbReference type="ARBA" id="ARBA00023125"/>
    </source>
</evidence>